<dbReference type="EMBL" id="GL636515">
    <property type="protein sequence ID" value="EFW13454.1"/>
    <property type="molecule type" value="Genomic_DNA"/>
</dbReference>
<dbReference type="VEuPathDB" id="FungiDB:CPSG_09906"/>
<dbReference type="VEuPathDB" id="FungiDB:D8B26_004929"/>
<evidence type="ECO:0000313" key="1">
    <source>
        <dbReference type="EMBL" id="EFW13454.1"/>
    </source>
</evidence>
<protein>
    <submittedName>
        <fullName evidence="1">Uncharacterized protein</fullName>
    </submittedName>
</protein>
<organism evidence="2">
    <name type="scientific">Coccidioides posadasii (strain RMSCC 757 / Silveira)</name>
    <name type="common">Valley fever fungus</name>
    <dbReference type="NCBI Taxonomy" id="443226"/>
    <lineage>
        <taxon>Eukaryota</taxon>
        <taxon>Fungi</taxon>
        <taxon>Dikarya</taxon>
        <taxon>Ascomycota</taxon>
        <taxon>Pezizomycotina</taxon>
        <taxon>Eurotiomycetes</taxon>
        <taxon>Eurotiomycetidae</taxon>
        <taxon>Onygenales</taxon>
        <taxon>Onygenaceae</taxon>
        <taxon>Coccidioides</taxon>
    </lineage>
</organism>
<sequence length="214" mass="25914">MTRVDDDNEQENRKYKRFPPFVQKRLQGTTRFSFAEIREFAHGIIEKRKRYILGVSDCHNFAIDLVHKIFNSYKLVPAAMKLGTSALRQLVRPVCLAITEALEWTGVIREPLQNAFRWLYPQVCVGDRDVNSHGQSYHDQHRHHQNRHQQNYCDQYSRDRNFHSRDYVAQGYDNQKYCDQYHYNWDCYDRDCYDQDRYDRDYRGQSYRCQSYRG</sequence>
<evidence type="ECO:0000313" key="2">
    <source>
        <dbReference type="Proteomes" id="UP000002497"/>
    </source>
</evidence>
<proteinExistence type="predicted"/>
<keyword evidence="2" id="KW-1185">Reference proteome</keyword>
<gene>
    <name evidence="1" type="ORF">CPSG_09906</name>
</gene>
<reference evidence="2" key="1">
    <citation type="journal article" date="2010" name="Genome Res.">
        <title>Population genomic sequencing of Coccidioides fungi reveals recent hybridization and transposon control.</title>
        <authorList>
            <person name="Neafsey D.E."/>
            <person name="Barker B.M."/>
            <person name="Sharpton T.J."/>
            <person name="Stajich J.E."/>
            <person name="Park D.J."/>
            <person name="Whiston E."/>
            <person name="Hung C.-Y."/>
            <person name="McMahan C."/>
            <person name="White J."/>
            <person name="Sykes S."/>
            <person name="Heiman D."/>
            <person name="Young S."/>
            <person name="Zeng Q."/>
            <person name="Abouelleil A."/>
            <person name="Aftuck L."/>
            <person name="Bessette D."/>
            <person name="Brown A."/>
            <person name="FitzGerald M."/>
            <person name="Lui A."/>
            <person name="Macdonald J.P."/>
            <person name="Priest M."/>
            <person name="Orbach M.J."/>
            <person name="Galgiani J.N."/>
            <person name="Kirkland T.N."/>
            <person name="Cole G.T."/>
            <person name="Birren B.W."/>
            <person name="Henn M.R."/>
            <person name="Taylor J.W."/>
            <person name="Rounsley S.D."/>
        </authorList>
    </citation>
    <scope>NUCLEOTIDE SEQUENCE [LARGE SCALE GENOMIC DNA]</scope>
    <source>
        <strain evidence="2">RMSCC 757 / Silveira</strain>
    </source>
</reference>
<name>E9DJA7_COCPS</name>
<dbReference type="AlphaFoldDB" id="E9DJA7"/>
<dbReference type="HOGENOM" id="CLU_1288799_0_0_1"/>
<reference evidence="2" key="2">
    <citation type="submission" date="2010-03" db="EMBL/GenBank/DDBJ databases">
        <title>The genome sequence of Coccidioides posadasii strain Silveira.</title>
        <authorList>
            <consortium name="The Broad Institute Genome Sequencing Center for Infectious Disease"/>
            <person name="Neafsey D."/>
            <person name="Orbach M."/>
            <person name="Henn M.R."/>
            <person name="Cole G.T."/>
            <person name="Galgiani J."/>
            <person name="Gardner M.J."/>
            <person name="Kirkland T.N."/>
            <person name="Taylor J.W."/>
            <person name="Young S.K."/>
            <person name="Zeng Q."/>
            <person name="Koehrsen M."/>
            <person name="Alvarado L."/>
            <person name="Berlin A."/>
            <person name="Borenstein D."/>
            <person name="Chapman S.B."/>
            <person name="Chen Z."/>
            <person name="Engels R."/>
            <person name="Freedman E."/>
            <person name="Gellesch M."/>
            <person name="Goldberg J."/>
            <person name="Griggs A."/>
            <person name="Gujja S."/>
            <person name="Heilman E."/>
            <person name="Heiman D."/>
            <person name="Howarth C."/>
            <person name="Jen D."/>
            <person name="Larson L."/>
            <person name="Mehta T."/>
            <person name="Neiman D."/>
            <person name="Park D."/>
            <person name="Pearson M."/>
            <person name="Richards J."/>
            <person name="Roberts A."/>
            <person name="Saif S."/>
            <person name="Shea T."/>
            <person name="Shenoy N."/>
            <person name="Sisk P."/>
            <person name="Stolte C."/>
            <person name="Sykes S."/>
            <person name="Walk T."/>
            <person name="White J."/>
            <person name="Yandava C."/>
            <person name="Haas B."/>
            <person name="Nusbaum C."/>
            <person name="Birren B."/>
        </authorList>
    </citation>
    <scope>NUCLEOTIDE SEQUENCE [LARGE SCALE GENOMIC DNA]</scope>
    <source>
        <strain evidence="2">RMSCC 757 / Silveira</strain>
    </source>
</reference>
<accession>E9DJA7</accession>
<dbReference type="Proteomes" id="UP000002497">
    <property type="component" value="Unassembled WGS sequence"/>
</dbReference>